<evidence type="ECO:0000256" key="10">
    <source>
        <dbReference type="ARBA" id="ARBA00022984"/>
    </source>
</evidence>
<keyword evidence="4" id="KW-0121">Carboxypeptidase</keyword>
<dbReference type="GO" id="GO:0071555">
    <property type="term" value="P:cell wall organization"/>
    <property type="evidence" value="ECO:0007669"/>
    <property type="project" value="UniProtKB-KW"/>
</dbReference>
<dbReference type="GO" id="GO:0006508">
    <property type="term" value="P:proteolysis"/>
    <property type="evidence" value="ECO:0007669"/>
    <property type="project" value="UniProtKB-KW"/>
</dbReference>
<keyword evidence="20" id="KW-1185">Reference proteome</keyword>
<dbReference type="InterPro" id="IPR036950">
    <property type="entry name" value="PBP_transglycosylase"/>
</dbReference>
<dbReference type="GO" id="GO:0009002">
    <property type="term" value="F:serine-type D-Ala-D-Ala carboxypeptidase activity"/>
    <property type="evidence" value="ECO:0007669"/>
    <property type="project" value="UniProtKB-EC"/>
</dbReference>
<keyword evidence="10" id="KW-0573">Peptidoglycan synthesis</keyword>
<dbReference type="InterPro" id="IPR012338">
    <property type="entry name" value="Beta-lactam/transpept-like"/>
</dbReference>
<evidence type="ECO:0000256" key="12">
    <source>
        <dbReference type="ARBA" id="ARBA00023316"/>
    </source>
</evidence>
<feature type="transmembrane region" description="Helical" evidence="16">
    <location>
        <begin position="81"/>
        <end position="109"/>
    </location>
</feature>
<feature type="domain" description="Penicillin-binding protein transpeptidase" evidence="17">
    <location>
        <begin position="396"/>
        <end position="626"/>
    </location>
</feature>
<dbReference type="UniPathway" id="UPA00219"/>
<evidence type="ECO:0000259" key="17">
    <source>
        <dbReference type="Pfam" id="PF00905"/>
    </source>
</evidence>
<evidence type="ECO:0000313" key="20">
    <source>
        <dbReference type="Proteomes" id="UP000266934"/>
    </source>
</evidence>
<dbReference type="Gene3D" id="1.10.3810.10">
    <property type="entry name" value="Biosynthetic peptidoglycan transglycosylase-like"/>
    <property type="match status" value="1"/>
</dbReference>
<comment type="pathway">
    <text evidence="1">Cell wall biogenesis; peptidoglycan biosynthesis.</text>
</comment>
<comment type="catalytic activity">
    <reaction evidence="13">
        <text>Preferential cleavage: (Ac)2-L-Lys-D-Ala-|-D-Ala. Also transpeptidation of peptidyl-alanyl moieties that are N-acyl substituents of D-alanine.</text>
        <dbReference type="EC" id="3.4.16.4"/>
    </reaction>
</comment>
<dbReference type="GO" id="GO:0009252">
    <property type="term" value="P:peptidoglycan biosynthetic process"/>
    <property type="evidence" value="ECO:0007669"/>
    <property type="project" value="UniProtKB-UniPathway"/>
</dbReference>
<evidence type="ECO:0000256" key="14">
    <source>
        <dbReference type="ARBA" id="ARBA00049902"/>
    </source>
</evidence>
<dbReference type="SUPFAM" id="SSF56601">
    <property type="entry name" value="beta-lactamase/transpeptidase-like"/>
    <property type="match status" value="1"/>
</dbReference>
<evidence type="ECO:0000313" key="19">
    <source>
        <dbReference type="EMBL" id="BBF94033.1"/>
    </source>
</evidence>
<dbReference type="InterPro" id="IPR001264">
    <property type="entry name" value="Glyco_trans_51"/>
</dbReference>
<evidence type="ECO:0000256" key="5">
    <source>
        <dbReference type="ARBA" id="ARBA00022670"/>
    </source>
</evidence>
<dbReference type="Proteomes" id="UP000266934">
    <property type="component" value="Chromosome"/>
</dbReference>
<keyword evidence="9" id="KW-0133">Cell shape</keyword>
<keyword evidence="12" id="KW-0961">Cell wall biogenesis/degradation</keyword>
<dbReference type="Gene3D" id="3.40.710.10">
    <property type="entry name" value="DD-peptidase/beta-lactamase superfamily"/>
    <property type="match status" value="1"/>
</dbReference>
<comment type="similarity">
    <text evidence="3">In the N-terminal section; belongs to the glycosyltransferase 51 family.</text>
</comment>
<keyword evidence="16" id="KW-0472">Membrane</keyword>
<evidence type="ECO:0000256" key="9">
    <source>
        <dbReference type="ARBA" id="ARBA00022960"/>
    </source>
</evidence>
<comment type="similarity">
    <text evidence="2">In the C-terminal section; belongs to the transpeptidase family.</text>
</comment>
<evidence type="ECO:0000256" key="7">
    <source>
        <dbReference type="ARBA" id="ARBA00022679"/>
    </source>
</evidence>
<dbReference type="AlphaFoldDB" id="A0A348G3A0"/>
<dbReference type="Pfam" id="PF00905">
    <property type="entry name" value="Transpeptidase"/>
    <property type="match status" value="1"/>
</dbReference>
<dbReference type="RefSeq" id="WP_126401185.1">
    <property type="nucleotide sequence ID" value="NZ_AP018907.1"/>
</dbReference>
<dbReference type="PANTHER" id="PTHR32282">
    <property type="entry name" value="BINDING PROTEIN TRANSPEPTIDASE, PUTATIVE-RELATED"/>
    <property type="match status" value="1"/>
</dbReference>
<keyword evidence="11" id="KW-0511">Multifunctional enzyme</keyword>
<dbReference type="GO" id="GO:0008360">
    <property type="term" value="P:regulation of cell shape"/>
    <property type="evidence" value="ECO:0007669"/>
    <property type="project" value="UniProtKB-KW"/>
</dbReference>
<dbReference type="NCBIfam" id="TIGR02074">
    <property type="entry name" value="PBP_1a_fam"/>
    <property type="match status" value="1"/>
</dbReference>
<proteinExistence type="inferred from homology"/>
<keyword evidence="6" id="KW-0328">Glycosyltransferase</keyword>
<evidence type="ECO:0000256" key="8">
    <source>
        <dbReference type="ARBA" id="ARBA00022801"/>
    </source>
</evidence>
<dbReference type="InterPro" id="IPR001460">
    <property type="entry name" value="PCN-bd_Tpept"/>
</dbReference>
<keyword evidence="16" id="KW-1133">Transmembrane helix</keyword>
<keyword evidence="7" id="KW-0808">Transferase</keyword>
<gene>
    <name evidence="19" type="primary">pbpC</name>
    <name evidence="19" type="ORF">BLTE_27180</name>
</gene>
<dbReference type="InterPro" id="IPR023346">
    <property type="entry name" value="Lysozyme-like_dom_sf"/>
</dbReference>
<evidence type="ECO:0000256" key="6">
    <source>
        <dbReference type="ARBA" id="ARBA00022676"/>
    </source>
</evidence>
<evidence type="ECO:0000256" key="15">
    <source>
        <dbReference type="SAM" id="MobiDB-lite"/>
    </source>
</evidence>
<feature type="compositionally biased region" description="Basic and acidic residues" evidence="15">
    <location>
        <begin position="1"/>
        <end position="32"/>
    </location>
</feature>
<evidence type="ECO:0000256" key="11">
    <source>
        <dbReference type="ARBA" id="ARBA00023268"/>
    </source>
</evidence>
<dbReference type="InterPro" id="IPR050396">
    <property type="entry name" value="Glycosyltr_51/Transpeptidase"/>
</dbReference>
<sequence>MAVKERTRGERRAPGGESRPRGTLDLRLDPADRPGGPAGAKRPRKPSTAGKSSTASKTPAAPARAAAPVERKAPRRKRRGFLGFLGRMVYWGVVIAIWTGVAGLALLVWQAAHLPPIQSLDVPKRPPTIQITGIDGKPLATRGEMGGAAVPLKALPPYLPQAFIAIEDRRFRAHWGIDPAGIARAALANVLRRGVSQGGSTISQQLAKNLFLTQERTMSRKLQEVVLALWLEHRFTKDQILELYLNRVYFGAGAYGVEAAAQRYFGKPARQLTLAESAMLAGLVKSPARLAPTRHLSAARKRASLVLAAMAEEGFITRQSAAVALARPAEVVQRQDGGSIGYVADYVMDVLDDLVGHVEDDVSVVTTIDPVMQRLAERALTEALARDGARLDIGQGAVVAMSPDGAVRALVGGRNYADSQYNRAVTARRQPGSAFKPFVYLTALERGLTPDSIRDDAPIQIKGWKPENYTHEYRGPVSLTTALAHSINTVAVRLALEVGPKAVADTAHRLGITSRIEPNASIALGTSEVTLVELVSAYAPFANGGLPARPVIVEQVRSATGKTLYVRRADPRGRVVAPAHVAMMNAMLEEVILSGSGRKAQIPGWQAAGKTGTTQDFKDAWFIGFTGRLVAGVWLGNDDSSSMKKVIGGGLPAEIWGRLMREAHRDFAPTDLPGGLRDPNFRWSEPELRTPFDRDTGRTVPPAGRGDDQPSLDSWFLDRLFGRGR</sequence>
<dbReference type="EMBL" id="AP018907">
    <property type="protein sequence ID" value="BBF94033.1"/>
    <property type="molecule type" value="Genomic_DNA"/>
</dbReference>
<evidence type="ECO:0000256" key="4">
    <source>
        <dbReference type="ARBA" id="ARBA00022645"/>
    </source>
</evidence>
<dbReference type="KEGG" id="blag:BLTE_27180"/>
<dbReference type="SUPFAM" id="SSF53955">
    <property type="entry name" value="Lysozyme-like"/>
    <property type="match status" value="1"/>
</dbReference>
<feature type="region of interest" description="Disordered" evidence="15">
    <location>
        <begin position="1"/>
        <end position="72"/>
    </location>
</feature>
<keyword evidence="5" id="KW-0645">Protease</keyword>
<evidence type="ECO:0000256" key="2">
    <source>
        <dbReference type="ARBA" id="ARBA00007090"/>
    </source>
</evidence>
<evidence type="ECO:0000256" key="3">
    <source>
        <dbReference type="ARBA" id="ARBA00007739"/>
    </source>
</evidence>
<dbReference type="GO" id="GO:0008955">
    <property type="term" value="F:peptidoglycan glycosyltransferase activity"/>
    <property type="evidence" value="ECO:0007669"/>
    <property type="project" value="UniProtKB-EC"/>
</dbReference>
<dbReference type="FunFam" id="1.10.3810.10:FF:000001">
    <property type="entry name" value="Penicillin-binding protein 1A"/>
    <property type="match status" value="1"/>
</dbReference>
<dbReference type="GO" id="GO:0030288">
    <property type="term" value="C:outer membrane-bounded periplasmic space"/>
    <property type="evidence" value="ECO:0007669"/>
    <property type="project" value="TreeGrafter"/>
</dbReference>
<evidence type="ECO:0000256" key="13">
    <source>
        <dbReference type="ARBA" id="ARBA00034000"/>
    </source>
</evidence>
<feature type="compositionally biased region" description="Low complexity" evidence="15">
    <location>
        <begin position="46"/>
        <end position="68"/>
    </location>
</feature>
<protein>
    <submittedName>
        <fullName evidence="19">Penicillin-binding protein</fullName>
    </submittedName>
</protein>
<evidence type="ECO:0000256" key="16">
    <source>
        <dbReference type="SAM" id="Phobius"/>
    </source>
</evidence>
<organism evidence="19 20">
    <name type="scientific">Blastochloris tepida</name>
    <dbReference type="NCBI Taxonomy" id="2233851"/>
    <lineage>
        <taxon>Bacteria</taxon>
        <taxon>Pseudomonadati</taxon>
        <taxon>Pseudomonadota</taxon>
        <taxon>Alphaproteobacteria</taxon>
        <taxon>Hyphomicrobiales</taxon>
        <taxon>Blastochloridaceae</taxon>
        <taxon>Blastochloris</taxon>
    </lineage>
</organism>
<evidence type="ECO:0000259" key="18">
    <source>
        <dbReference type="Pfam" id="PF00912"/>
    </source>
</evidence>
<evidence type="ECO:0000256" key="1">
    <source>
        <dbReference type="ARBA" id="ARBA00004752"/>
    </source>
</evidence>
<dbReference type="OrthoDB" id="9766909at2"/>
<comment type="catalytic activity">
    <reaction evidence="14">
        <text>[GlcNAc-(1-&gt;4)-Mur2Ac(oyl-L-Ala-gamma-D-Glu-L-Lys-D-Ala-D-Ala)](n)-di-trans,octa-cis-undecaprenyl diphosphate + beta-D-GlcNAc-(1-&gt;4)-Mur2Ac(oyl-L-Ala-gamma-D-Glu-L-Lys-D-Ala-D-Ala)-di-trans,octa-cis-undecaprenyl diphosphate = [GlcNAc-(1-&gt;4)-Mur2Ac(oyl-L-Ala-gamma-D-Glu-L-Lys-D-Ala-D-Ala)](n+1)-di-trans,octa-cis-undecaprenyl diphosphate + di-trans,octa-cis-undecaprenyl diphosphate + H(+)</text>
        <dbReference type="Rhea" id="RHEA:23708"/>
        <dbReference type="Rhea" id="RHEA-COMP:9602"/>
        <dbReference type="Rhea" id="RHEA-COMP:9603"/>
        <dbReference type="ChEBI" id="CHEBI:15378"/>
        <dbReference type="ChEBI" id="CHEBI:58405"/>
        <dbReference type="ChEBI" id="CHEBI:60033"/>
        <dbReference type="ChEBI" id="CHEBI:78435"/>
        <dbReference type="EC" id="2.4.99.28"/>
    </reaction>
</comment>
<keyword evidence="8" id="KW-0378">Hydrolase</keyword>
<dbReference type="Pfam" id="PF00912">
    <property type="entry name" value="Transgly"/>
    <property type="match status" value="1"/>
</dbReference>
<name>A0A348G3A0_9HYPH</name>
<feature type="compositionally biased region" description="Basic and acidic residues" evidence="15">
    <location>
        <begin position="684"/>
        <end position="697"/>
    </location>
</feature>
<dbReference type="PANTHER" id="PTHR32282:SF33">
    <property type="entry name" value="PEPTIDOGLYCAN GLYCOSYLTRANSFERASE"/>
    <property type="match status" value="1"/>
</dbReference>
<feature type="region of interest" description="Disordered" evidence="15">
    <location>
        <begin position="670"/>
        <end position="711"/>
    </location>
</feature>
<accession>A0A348G3A0</accession>
<feature type="domain" description="Glycosyl transferase family 51" evidence="18">
    <location>
        <begin position="144"/>
        <end position="310"/>
    </location>
</feature>
<reference evidence="19 20" key="1">
    <citation type="submission" date="2018-08" db="EMBL/GenBank/DDBJ databases">
        <title>Complete genome sequencing of Blastochloris tepida GI.</title>
        <authorList>
            <person name="Tsukatani Y."/>
            <person name="Mori H."/>
        </authorList>
    </citation>
    <scope>NUCLEOTIDE SEQUENCE [LARGE SCALE GENOMIC DNA]</scope>
    <source>
        <strain evidence="19 20">GI</strain>
    </source>
</reference>
<keyword evidence="16" id="KW-0812">Transmembrane</keyword>
<dbReference type="GO" id="GO:0008658">
    <property type="term" value="F:penicillin binding"/>
    <property type="evidence" value="ECO:0007669"/>
    <property type="project" value="InterPro"/>
</dbReference>